<gene>
    <name evidence="1" type="ORF">SAMN05444170_3549</name>
</gene>
<organism evidence="1 2">
    <name type="scientific">Bradyrhizobium erythrophlei</name>
    <dbReference type="NCBI Taxonomy" id="1437360"/>
    <lineage>
        <taxon>Bacteria</taxon>
        <taxon>Pseudomonadati</taxon>
        <taxon>Pseudomonadota</taxon>
        <taxon>Alphaproteobacteria</taxon>
        <taxon>Hyphomicrobiales</taxon>
        <taxon>Nitrobacteraceae</taxon>
        <taxon>Bradyrhizobium</taxon>
    </lineage>
</organism>
<dbReference type="OrthoDB" id="9776955at2"/>
<dbReference type="Pfam" id="PF04392">
    <property type="entry name" value="ABC_sub_bind"/>
    <property type="match status" value="1"/>
</dbReference>
<keyword evidence="2" id="KW-1185">Reference proteome</keyword>
<dbReference type="RefSeq" id="WP_072819565.1">
    <property type="nucleotide sequence ID" value="NZ_LT670849.1"/>
</dbReference>
<reference evidence="2" key="1">
    <citation type="submission" date="2016-11" db="EMBL/GenBank/DDBJ databases">
        <authorList>
            <person name="Varghese N."/>
            <person name="Submissions S."/>
        </authorList>
    </citation>
    <scope>NUCLEOTIDE SEQUENCE [LARGE SCALE GENOMIC DNA]</scope>
    <source>
        <strain evidence="2">GAS401</strain>
    </source>
</reference>
<dbReference type="CDD" id="cd06325">
    <property type="entry name" value="PBP1_ABC_unchar_transporter"/>
    <property type="match status" value="1"/>
</dbReference>
<dbReference type="AlphaFoldDB" id="A0A1M7U556"/>
<dbReference type="InterPro" id="IPR007487">
    <property type="entry name" value="ABC_transpt-TYRBP-like"/>
</dbReference>
<dbReference type="EMBL" id="LT670849">
    <property type="protein sequence ID" value="SHN78007.1"/>
    <property type="molecule type" value="Genomic_DNA"/>
</dbReference>
<dbReference type="Proteomes" id="UP000184096">
    <property type="component" value="Chromosome I"/>
</dbReference>
<proteinExistence type="predicted"/>
<evidence type="ECO:0000313" key="2">
    <source>
        <dbReference type="Proteomes" id="UP000184096"/>
    </source>
</evidence>
<protein>
    <submittedName>
        <fullName evidence="1">Putative ABC transport system substrate-binding protein</fullName>
    </submittedName>
</protein>
<dbReference type="PANTHER" id="PTHR35271">
    <property type="entry name" value="ABC TRANSPORTER, SUBSTRATE-BINDING LIPOPROTEIN-RELATED"/>
    <property type="match status" value="1"/>
</dbReference>
<name>A0A1M7U556_9BRAD</name>
<sequence>MKRREFITLVGGAATIWPLATRAQQAGPVRRIGILMGGAESDKEGQSSVAAFREGLRKLGWMEGRNSEIDIRWAAADVELMKRFAKELVALQPDLILTSTTPAAAAMLQQTRTISVIFVLVADPVGSGFVTSLPRPGGNATGFTPIVSSLGGKWVELLKEIAPRVARITLVFNRPTATFVDGYLPTFKTAAASLGAETIVAPFNDMPTLESLLTTEAREPNSGLVVIPDAFTQQHRAEITALAARFHLPAVYWSRSFAEAGGLISYGPYLIDEYQRAASYADRILKGAKPSELPVQAPVKFEMVVNLKTAKALGLDVPPSLLAAANEVIE</sequence>
<dbReference type="PANTHER" id="PTHR35271:SF1">
    <property type="entry name" value="ABC TRANSPORTER, SUBSTRATE-BINDING LIPOPROTEIN"/>
    <property type="match status" value="1"/>
</dbReference>
<accession>A0A1M7U556</accession>
<evidence type="ECO:0000313" key="1">
    <source>
        <dbReference type="EMBL" id="SHN78007.1"/>
    </source>
</evidence>
<dbReference type="Gene3D" id="3.40.50.2300">
    <property type="match status" value="2"/>
</dbReference>